<keyword evidence="4" id="KW-1185">Reference proteome</keyword>
<protein>
    <recommendedName>
        <fullName evidence="2">GYF domain-containing protein</fullName>
    </recommendedName>
</protein>
<feature type="region of interest" description="Disordered" evidence="1">
    <location>
        <begin position="236"/>
        <end position="299"/>
    </location>
</feature>
<dbReference type="InterPro" id="IPR035445">
    <property type="entry name" value="GYF-like_dom_sf"/>
</dbReference>
<dbReference type="GO" id="GO:0005682">
    <property type="term" value="C:U5 snRNP"/>
    <property type="evidence" value="ECO:0007669"/>
    <property type="project" value="InterPro"/>
</dbReference>
<feature type="domain" description="GYF" evidence="2">
    <location>
        <begin position="302"/>
        <end position="359"/>
    </location>
</feature>
<accession>A0A182MFH2</accession>
<reference evidence="4" key="1">
    <citation type="submission" date="2013-09" db="EMBL/GenBank/DDBJ databases">
        <title>The Genome Sequence of Anopheles culicifacies species A.</title>
        <authorList>
            <consortium name="The Broad Institute Genomics Platform"/>
            <person name="Neafsey D.E."/>
            <person name="Besansky N."/>
            <person name="Howell P."/>
            <person name="Walton C."/>
            <person name="Young S.K."/>
            <person name="Zeng Q."/>
            <person name="Gargeya S."/>
            <person name="Fitzgerald M."/>
            <person name="Haas B."/>
            <person name="Abouelleil A."/>
            <person name="Allen A.W."/>
            <person name="Alvarado L."/>
            <person name="Arachchi H.M."/>
            <person name="Berlin A.M."/>
            <person name="Chapman S.B."/>
            <person name="Gainer-Dewar J."/>
            <person name="Goldberg J."/>
            <person name="Griggs A."/>
            <person name="Gujja S."/>
            <person name="Hansen M."/>
            <person name="Howarth C."/>
            <person name="Imamovic A."/>
            <person name="Ireland A."/>
            <person name="Larimer J."/>
            <person name="McCowan C."/>
            <person name="Murphy C."/>
            <person name="Pearson M."/>
            <person name="Poon T.W."/>
            <person name="Priest M."/>
            <person name="Roberts A."/>
            <person name="Saif S."/>
            <person name="Shea T."/>
            <person name="Sisk P."/>
            <person name="Sykes S."/>
            <person name="Wortman J."/>
            <person name="Nusbaum C."/>
            <person name="Birren B."/>
        </authorList>
    </citation>
    <scope>NUCLEOTIDE SEQUENCE [LARGE SCALE GENOMIC DNA]</scope>
    <source>
        <strain evidence="4">A-37</strain>
    </source>
</reference>
<evidence type="ECO:0000313" key="3">
    <source>
        <dbReference type="EnsemblMetazoa" id="ACUA017015-PA"/>
    </source>
</evidence>
<dbReference type="EMBL" id="AXCM01000360">
    <property type="status" value="NOT_ANNOTATED_CDS"/>
    <property type="molecule type" value="Genomic_DNA"/>
</dbReference>
<feature type="compositionally biased region" description="Acidic residues" evidence="1">
    <location>
        <begin position="53"/>
        <end position="62"/>
    </location>
</feature>
<feature type="compositionally biased region" description="Basic and acidic residues" evidence="1">
    <location>
        <begin position="273"/>
        <end position="299"/>
    </location>
</feature>
<dbReference type="Pfam" id="PF02213">
    <property type="entry name" value="GYF"/>
    <property type="match status" value="1"/>
</dbReference>
<dbReference type="VEuPathDB" id="VectorBase:ACUA017015"/>
<dbReference type="FunFam" id="3.30.1490.40:FF:000005">
    <property type="entry name" value="CD2 antigen cytoplasmic tail-binding protein 2"/>
    <property type="match status" value="1"/>
</dbReference>
<organism evidence="3 4">
    <name type="scientific">Anopheles culicifacies</name>
    <dbReference type="NCBI Taxonomy" id="139723"/>
    <lineage>
        <taxon>Eukaryota</taxon>
        <taxon>Metazoa</taxon>
        <taxon>Ecdysozoa</taxon>
        <taxon>Arthropoda</taxon>
        <taxon>Hexapoda</taxon>
        <taxon>Insecta</taxon>
        <taxon>Pterygota</taxon>
        <taxon>Neoptera</taxon>
        <taxon>Endopterygota</taxon>
        <taxon>Diptera</taxon>
        <taxon>Nematocera</taxon>
        <taxon>Culicoidea</taxon>
        <taxon>Culicidae</taxon>
        <taxon>Anophelinae</taxon>
        <taxon>Anopheles</taxon>
        <taxon>culicifacies species complex</taxon>
    </lineage>
</organism>
<dbReference type="InterPro" id="IPR039905">
    <property type="entry name" value="CD2BP2/Lin1"/>
</dbReference>
<feature type="compositionally biased region" description="Acidic residues" evidence="1">
    <location>
        <begin position="135"/>
        <end position="144"/>
    </location>
</feature>
<feature type="region of interest" description="Disordered" evidence="1">
    <location>
        <begin position="17"/>
        <end position="71"/>
    </location>
</feature>
<sequence>MSKRKASYVVEEDNYLDDLVRDKQNNQPSTSKHTLDSDEEDDSGDDAPYNVLDDNEIMGEEDGTARTDGETKFTPFNMKEEMEEGHFDADGHYLWKKTVEVKDHWLDNIDWVKLKNDPNYKERPDKGEERGLADSDSDDDEEDATGGVGFDDIGTYQQMLELMEPKETVKRALQRLGKGTAKLTTAQRWKLKKAGKSPDEQSAKITKLTQLSNDILTNNGNMDVYEETFEMIQKKVSDAAKKKAAAADPGDELDMYADDFGSREQSKLGADAGADKTKNQQEDDTAQKNTDDTEQEGAKENILMWEYKEQQDDEKVHGPYTTEQMQKFADDGRFTSGAFVRKVDSEDARFYSAARVDFDLYL</sequence>
<dbReference type="PANTHER" id="PTHR13138">
    <property type="entry name" value="PROTEIN LIN1"/>
    <property type="match status" value="1"/>
</dbReference>
<evidence type="ECO:0000256" key="1">
    <source>
        <dbReference type="SAM" id="MobiDB-lite"/>
    </source>
</evidence>
<name>A0A182MFH2_9DIPT</name>
<dbReference type="Gene3D" id="3.30.1490.40">
    <property type="match status" value="1"/>
</dbReference>
<dbReference type="SUPFAM" id="SSF55277">
    <property type="entry name" value="GYF domain"/>
    <property type="match status" value="1"/>
</dbReference>
<dbReference type="InterPro" id="IPR003169">
    <property type="entry name" value="GYF"/>
</dbReference>
<reference evidence="3" key="2">
    <citation type="submission" date="2020-05" db="UniProtKB">
        <authorList>
            <consortium name="EnsemblMetazoa"/>
        </authorList>
    </citation>
    <scope>IDENTIFICATION</scope>
    <source>
        <strain evidence="3">A-37</strain>
    </source>
</reference>
<dbReference type="SMART" id="SM00444">
    <property type="entry name" value="GYF"/>
    <property type="match status" value="1"/>
</dbReference>
<dbReference type="EnsemblMetazoa" id="ACUA017015-RA">
    <property type="protein sequence ID" value="ACUA017015-PA"/>
    <property type="gene ID" value="ACUA017015"/>
</dbReference>
<dbReference type="PANTHER" id="PTHR13138:SF3">
    <property type="entry name" value="CD2 ANTIGEN CYTOPLASMIC TAIL-BINDING PROTEIN 2"/>
    <property type="match status" value="1"/>
</dbReference>
<dbReference type="AlphaFoldDB" id="A0A182MFH2"/>
<dbReference type="PROSITE" id="PS50829">
    <property type="entry name" value="GYF"/>
    <property type="match status" value="1"/>
</dbReference>
<feature type="compositionally biased region" description="Basic and acidic residues" evidence="1">
    <location>
        <begin position="113"/>
        <end position="133"/>
    </location>
</feature>
<feature type="region of interest" description="Disordered" evidence="1">
    <location>
        <begin position="113"/>
        <end position="151"/>
    </location>
</feature>
<dbReference type="Proteomes" id="UP000075883">
    <property type="component" value="Unassembled WGS sequence"/>
</dbReference>
<proteinExistence type="predicted"/>
<evidence type="ECO:0000259" key="2">
    <source>
        <dbReference type="PROSITE" id="PS50829"/>
    </source>
</evidence>
<evidence type="ECO:0000313" key="4">
    <source>
        <dbReference type="Proteomes" id="UP000075883"/>
    </source>
</evidence>
<dbReference type="STRING" id="139723.A0A182MFH2"/>